<reference evidence="3" key="1">
    <citation type="journal article" date="2019" name="Int. J. Syst. Evol. Microbiol.">
        <title>The Global Catalogue of Microorganisms (GCM) 10K type strain sequencing project: providing services to taxonomists for standard genome sequencing and annotation.</title>
        <authorList>
            <consortium name="The Broad Institute Genomics Platform"/>
            <consortium name="The Broad Institute Genome Sequencing Center for Infectious Disease"/>
            <person name="Wu L."/>
            <person name="Ma J."/>
        </authorList>
    </citation>
    <scope>NUCLEOTIDE SEQUENCE [LARGE SCALE GENOMIC DNA]</scope>
    <source>
        <strain evidence="3">CGMCC 4.7248</strain>
    </source>
</reference>
<accession>A0ABW0UME0</accession>
<evidence type="ECO:0000313" key="2">
    <source>
        <dbReference type="EMBL" id="MFC5634737.1"/>
    </source>
</evidence>
<feature type="region of interest" description="Disordered" evidence="1">
    <location>
        <begin position="38"/>
        <end position="73"/>
    </location>
</feature>
<name>A0ABW0UME0_9ACTN</name>
<gene>
    <name evidence="2" type="ORF">ACFPZJ_13300</name>
</gene>
<proteinExistence type="predicted"/>
<protein>
    <submittedName>
        <fullName evidence="2">Uncharacterized protein</fullName>
    </submittedName>
</protein>
<feature type="compositionally biased region" description="Low complexity" evidence="1">
    <location>
        <begin position="54"/>
        <end position="67"/>
    </location>
</feature>
<dbReference type="RefSeq" id="WP_381020869.1">
    <property type="nucleotide sequence ID" value="NZ_JBHSNY010000004.1"/>
</dbReference>
<comment type="caution">
    <text evidence="2">The sequence shown here is derived from an EMBL/GenBank/DDBJ whole genome shotgun (WGS) entry which is preliminary data.</text>
</comment>
<keyword evidence="3" id="KW-1185">Reference proteome</keyword>
<organism evidence="2 3">
    <name type="scientific">Streptomyces bullii</name>
    <dbReference type="NCBI Taxonomy" id="349910"/>
    <lineage>
        <taxon>Bacteria</taxon>
        <taxon>Bacillati</taxon>
        <taxon>Actinomycetota</taxon>
        <taxon>Actinomycetes</taxon>
        <taxon>Kitasatosporales</taxon>
        <taxon>Streptomycetaceae</taxon>
        <taxon>Streptomyces</taxon>
    </lineage>
</organism>
<dbReference type="Proteomes" id="UP001596154">
    <property type="component" value="Unassembled WGS sequence"/>
</dbReference>
<evidence type="ECO:0000256" key="1">
    <source>
        <dbReference type="SAM" id="MobiDB-lite"/>
    </source>
</evidence>
<evidence type="ECO:0000313" key="3">
    <source>
        <dbReference type="Proteomes" id="UP001596154"/>
    </source>
</evidence>
<dbReference type="EMBL" id="JBHSNY010000004">
    <property type="protein sequence ID" value="MFC5634737.1"/>
    <property type="molecule type" value="Genomic_DNA"/>
</dbReference>
<sequence length="73" mass="7945">MPRIKLANWYGDKAPGEEIDVGDVLLKALRRDGRVAEVVDAPTQEQADEPAPEPVSAPAQEPAAQPESGRKRR</sequence>